<protein>
    <recommendedName>
        <fullName evidence="2">Release factor glutamine methyltransferase N-terminal domain-containing protein</fullName>
    </recommendedName>
</protein>
<evidence type="ECO:0008006" key="2">
    <source>
        <dbReference type="Google" id="ProtNLM"/>
    </source>
</evidence>
<dbReference type="InterPro" id="IPR029063">
    <property type="entry name" value="SAM-dependent_MTases_sf"/>
</dbReference>
<reference evidence="1" key="1">
    <citation type="submission" date="2018-05" db="EMBL/GenBank/DDBJ databases">
        <authorList>
            <person name="Lanie J.A."/>
            <person name="Ng W.-L."/>
            <person name="Kazmierczak K.M."/>
            <person name="Andrzejewski T.M."/>
            <person name="Davidsen T.M."/>
            <person name="Wayne K.J."/>
            <person name="Tettelin H."/>
            <person name="Glass J.I."/>
            <person name="Rusch D."/>
            <person name="Podicherti R."/>
            <person name="Tsui H.-C.T."/>
            <person name="Winkler M.E."/>
        </authorList>
    </citation>
    <scope>NUCLEOTIDE SEQUENCE</scope>
</reference>
<feature type="non-terminal residue" evidence="1">
    <location>
        <position position="1"/>
    </location>
</feature>
<dbReference type="AlphaFoldDB" id="A0A382M0V3"/>
<evidence type="ECO:0000313" key="1">
    <source>
        <dbReference type="EMBL" id="SVC42420.1"/>
    </source>
</evidence>
<proteinExistence type="predicted"/>
<dbReference type="EMBL" id="UINC01090457">
    <property type="protein sequence ID" value="SVC42420.1"/>
    <property type="molecule type" value="Genomic_DNA"/>
</dbReference>
<sequence length="48" mass="5007">GYLLMEVGEGQSTAVEALFAQVASVSEVQTKLDLNGVPRVVVARISSS</sequence>
<gene>
    <name evidence="1" type="ORF">METZ01_LOCUS295274</name>
</gene>
<accession>A0A382M0V3</accession>
<organism evidence="1">
    <name type="scientific">marine metagenome</name>
    <dbReference type="NCBI Taxonomy" id="408172"/>
    <lineage>
        <taxon>unclassified sequences</taxon>
        <taxon>metagenomes</taxon>
        <taxon>ecological metagenomes</taxon>
    </lineage>
</organism>
<dbReference type="Gene3D" id="3.40.50.150">
    <property type="entry name" value="Vaccinia Virus protein VP39"/>
    <property type="match status" value="1"/>
</dbReference>
<name>A0A382M0V3_9ZZZZ</name>